<evidence type="ECO:0000313" key="2">
    <source>
        <dbReference type="EMBL" id="GKX30273.1"/>
    </source>
</evidence>
<feature type="transmembrane region" description="Helical" evidence="1">
    <location>
        <begin position="17"/>
        <end position="34"/>
    </location>
</feature>
<evidence type="ECO:0000256" key="1">
    <source>
        <dbReference type="SAM" id="Phobius"/>
    </source>
</evidence>
<keyword evidence="1" id="KW-1133">Transmembrane helix</keyword>
<keyword evidence="1" id="KW-0812">Transmembrane</keyword>
<keyword evidence="3" id="KW-1185">Reference proteome</keyword>
<keyword evidence="1" id="KW-0472">Membrane</keyword>
<sequence length="192" mass="22596">MKLEFFLNKVILLKKKILLVVLFLLFIIILYGYICNNYSNDGILNNVKKGKRYKITQVQEIPIELFIKPEWIPLNSDEEIKGKVLLELYESTIVLNVTKSNKLFFEFKIKQNMNYNGGQFIYSAILHEDNNATVTSPMLILTNKNKKKIDVSYGIGNSNFAFDIKPENYKDIEEGFYVDYKYVYLHNYVKKF</sequence>
<reference evidence="2" key="1">
    <citation type="submission" date="2022-06" db="EMBL/GenBank/DDBJ databases">
        <title>Vallitalea longa sp. nov., an anaerobic bacterium isolated from marine sediment.</title>
        <authorList>
            <person name="Hirano S."/>
            <person name="Terahara T."/>
            <person name="Mori K."/>
            <person name="Hamada M."/>
            <person name="Matsumoto R."/>
            <person name="Kobayashi T."/>
        </authorList>
    </citation>
    <scope>NUCLEOTIDE SEQUENCE</scope>
    <source>
        <strain evidence="2">SH18-1</strain>
    </source>
</reference>
<organism evidence="2 3">
    <name type="scientific">Vallitalea longa</name>
    <dbReference type="NCBI Taxonomy" id="2936439"/>
    <lineage>
        <taxon>Bacteria</taxon>
        <taxon>Bacillati</taxon>
        <taxon>Bacillota</taxon>
        <taxon>Clostridia</taxon>
        <taxon>Lachnospirales</taxon>
        <taxon>Vallitaleaceae</taxon>
        <taxon>Vallitalea</taxon>
    </lineage>
</organism>
<dbReference type="Proteomes" id="UP001144256">
    <property type="component" value="Unassembled WGS sequence"/>
</dbReference>
<dbReference type="EMBL" id="BRLB01000008">
    <property type="protein sequence ID" value="GKX30273.1"/>
    <property type="molecule type" value="Genomic_DNA"/>
</dbReference>
<evidence type="ECO:0000313" key="3">
    <source>
        <dbReference type="Proteomes" id="UP001144256"/>
    </source>
</evidence>
<dbReference type="AlphaFoldDB" id="A0A9W6DGA8"/>
<comment type="caution">
    <text evidence="2">The sequence shown here is derived from an EMBL/GenBank/DDBJ whole genome shotgun (WGS) entry which is preliminary data.</text>
</comment>
<accession>A0A9W6DGA8</accession>
<proteinExistence type="predicted"/>
<name>A0A9W6DGA8_9FIRM</name>
<protein>
    <submittedName>
        <fullName evidence="2">Uncharacterized protein</fullName>
    </submittedName>
</protein>
<gene>
    <name evidence="2" type="ORF">SH1V18_27530</name>
</gene>